<feature type="non-terminal residue" evidence="1">
    <location>
        <position position="325"/>
    </location>
</feature>
<dbReference type="EMBL" id="KN836632">
    <property type="protein sequence ID" value="KIK31807.1"/>
    <property type="molecule type" value="Genomic_DNA"/>
</dbReference>
<reference evidence="1 2" key="1">
    <citation type="submission" date="2014-04" db="EMBL/GenBank/DDBJ databases">
        <authorList>
            <consortium name="DOE Joint Genome Institute"/>
            <person name="Kuo A."/>
            <person name="Ruytinx J."/>
            <person name="Rineau F."/>
            <person name="Colpaert J."/>
            <person name="Kohler A."/>
            <person name="Nagy L.G."/>
            <person name="Floudas D."/>
            <person name="Copeland A."/>
            <person name="Barry K.W."/>
            <person name="Cichocki N."/>
            <person name="Veneault-Fourrey C."/>
            <person name="LaButti K."/>
            <person name="Lindquist E.A."/>
            <person name="Lipzen A."/>
            <person name="Lundell T."/>
            <person name="Morin E."/>
            <person name="Murat C."/>
            <person name="Sun H."/>
            <person name="Tunlid A."/>
            <person name="Henrissat B."/>
            <person name="Grigoriev I.V."/>
            <person name="Hibbett D.S."/>
            <person name="Martin F."/>
            <person name="Nordberg H.P."/>
            <person name="Cantor M.N."/>
            <person name="Hua S.X."/>
        </authorList>
    </citation>
    <scope>NUCLEOTIDE SEQUENCE [LARGE SCALE GENOMIC DNA]</scope>
    <source>
        <strain evidence="1 2">UH-Slu-Lm8-n1</strain>
    </source>
</reference>
<dbReference type="OrthoDB" id="2643134at2759"/>
<name>A0A0D0AC29_9AGAM</name>
<accession>A0A0D0AC29</accession>
<reference evidence="2" key="2">
    <citation type="submission" date="2015-01" db="EMBL/GenBank/DDBJ databases">
        <title>Evolutionary Origins and Diversification of the Mycorrhizal Mutualists.</title>
        <authorList>
            <consortium name="DOE Joint Genome Institute"/>
            <consortium name="Mycorrhizal Genomics Consortium"/>
            <person name="Kohler A."/>
            <person name="Kuo A."/>
            <person name="Nagy L.G."/>
            <person name="Floudas D."/>
            <person name="Copeland A."/>
            <person name="Barry K.W."/>
            <person name="Cichocki N."/>
            <person name="Veneault-Fourrey C."/>
            <person name="LaButti K."/>
            <person name="Lindquist E.A."/>
            <person name="Lipzen A."/>
            <person name="Lundell T."/>
            <person name="Morin E."/>
            <person name="Murat C."/>
            <person name="Riley R."/>
            <person name="Ohm R."/>
            <person name="Sun H."/>
            <person name="Tunlid A."/>
            <person name="Henrissat B."/>
            <person name="Grigoriev I.V."/>
            <person name="Hibbett D.S."/>
            <person name="Martin F."/>
        </authorList>
    </citation>
    <scope>NUCLEOTIDE SEQUENCE [LARGE SCALE GENOMIC DNA]</scope>
    <source>
        <strain evidence="2">UH-Slu-Lm8-n1</strain>
    </source>
</reference>
<dbReference type="Proteomes" id="UP000054485">
    <property type="component" value="Unassembled WGS sequence"/>
</dbReference>
<dbReference type="AlphaFoldDB" id="A0A0D0AC29"/>
<evidence type="ECO:0000313" key="1">
    <source>
        <dbReference type="EMBL" id="KIK31807.1"/>
    </source>
</evidence>
<dbReference type="HOGENOM" id="CLU_856767_0_0_1"/>
<gene>
    <name evidence="1" type="ORF">CY34DRAFT_111232</name>
</gene>
<keyword evidence="2" id="KW-1185">Reference proteome</keyword>
<sequence length="325" mass="36267">MHPSCTFHQWSADEAQRMLKLKGTIQDVDGECTFKLTGSRKGCLVAAHYRLPLYALNKKIGLYRQVVQHLQTLSSARAMEMRDTYLSVMQYLNDWRNVLAEVHEITFEGVENRECSDILRFLDWHAYHGKVCKAVDFCGAIQGTGAGEDIQHLLNVVVASIDLTTDEASNADCDPSQTAEGADVALIASPFPPFPLPFNKEFRNNSITALGTHARTYIVAGLGRWLSSHIAMRFREIQGLAHDDPLDDLVLRGYLIAAKNTDEFLELFGMAELMFKCQDLLGRGSRPDANSNCEIRAALSIGVQCDPDVECTVQLLRSRSMSDHE</sequence>
<protein>
    <submittedName>
        <fullName evidence="1">Unplaced genomic scaffold CY34scaffold_1501, whole genome shotgun sequence</fullName>
    </submittedName>
</protein>
<proteinExistence type="predicted"/>
<evidence type="ECO:0000313" key="2">
    <source>
        <dbReference type="Proteomes" id="UP000054485"/>
    </source>
</evidence>
<organism evidence="1 2">
    <name type="scientific">Suillus luteus UH-Slu-Lm8-n1</name>
    <dbReference type="NCBI Taxonomy" id="930992"/>
    <lineage>
        <taxon>Eukaryota</taxon>
        <taxon>Fungi</taxon>
        <taxon>Dikarya</taxon>
        <taxon>Basidiomycota</taxon>
        <taxon>Agaricomycotina</taxon>
        <taxon>Agaricomycetes</taxon>
        <taxon>Agaricomycetidae</taxon>
        <taxon>Boletales</taxon>
        <taxon>Suillineae</taxon>
        <taxon>Suillaceae</taxon>
        <taxon>Suillus</taxon>
    </lineage>
</organism>
<dbReference type="InParanoid" id="A0A0D0AC29"/>